<dbReference type="EMBL" id="CAVMJV010000109">
    <property type="protein sequence ID" value="CAK5101015.1"/>
    <property type="molecule type" value="Genomic_DNA"/>
</dbReference>
<accession>A0ACB1AU52</accession>
<dbReference type="Proteomes" id="UP001497535">
    <property type="component" value="Unassembled WGS sequence"/>
</dbReference>
<organism evidence="1 2">
    <name type="scientific">Meloidogyne enterolobii</name>
    <name type="common">Root-knot nematode worm</name>
    <name type="synonym">Meloidogyne mayaguensis</name>
    <dbReference type="NCBI Taxonomy" id="390850"/>
    <lineage>
        <taxon>Eukaryota</taxon>
        <taxon>Metazoa</taxon>
        <taxon>Ecdysozoa</taxon>
        <taxon>Nematoda</taxon>
        <taxon>Chromadorea</taxon>
        <taxon>Rhabditida</taxon>
        <taxon>Tylenchina</taxon>
        <taxon>Tylenchomorpha</taxon>
        <taxon>Tylenchoidea</taxon>
        <taxon>Meloidogynidae</taxon>
        <taxon>Meloidogyninae</taxon>
        <taxon>Meloidogyne</taxon>
    </lineage>
</organism>
<keyword evidence="2" id="KW-1185">Reference proteome</keyword>
<comment type="caution">
    <text evidence="1">The sequence shown here is derived from an EMBL/GenBank/DDBJ whole genome shotgun (WGS) entry which is preliminary data.</text>
</comment>
<protein>
    <submittedName>
        <fullName evidence="1">Uncharacterized protein</fullName>
    </submittedName>
</protein>
<name>A0ACB1AU52_MELEN</name>
<proteinExistence type="predicted"/>
<gene>
    <name evidence="1" type="ORF">MENTE1834_LOCUS42191</name>
</gene>
<reference evidence="1" key="1">
    <citation type="submission" date="2023-11" db="EMBL/GenBank/DDBJ databases">
        <authorList>
            <person name="Poullet M."/>
        </authorList>
    </citation>
    <scope>NUCLEOTIDE SEQUENCE</scope>
    <source>
        <strain evidence="1">E1834</strain>
    </source>
</reference>
<evidence type="ECO:0000313" key="1">
    <source>
        <dbReference type="EMBL" id="CAK5101015.1"/>
    </source>
</evidence>
<sequence length="82" mass="9287">MRASSLQLTDEEFEDYTSGKRIPTSFKNSISTYVMRSIGNSIKRIDGLLSKQAELVGKVEQLEAGIERFLIFLGVENRGRLF</sequence>
<evidence type="ECO:0000313" key="2">
    <source>
        <dbReference type="Proteomes" id="UP001497535"/>
    </source>
</evidence>